<comment type="caution">
    <text evidence="2">The sequence shown here is derived from an EMBL/GenBank/DDBJ whole genome shotgun (WGS) entry which is preliminary data.</text>
</comment>
<protein>
    <recommendedName>
        <fullName evidence="4">DUF2188 domain-containing protein</fullName>
    </recommendedName>
</protein>
<evidence type="ECO:0000313" key="2">
    <source>
        <dbReference type="EMBL" id="EFM82661.1"/>
    </source>
</evidence>
<dbReference type="InterPro" id="IPR018691">
    <property type="entry name" value="DUF2188"/>
</dbReference>
<dbReference type="AlphaFoldDB" id="A0A125W5T1"/>
<proteinExistence type="predicted"/>
<reference evidence="3" key="1">
    <citation type="submission" date="2010-07" db="EMBL/GenBank/DDBJ databases">
        <authorList>
            <person name="Weinstock G."/>
            <person name="Sodergren E."/>
            <person name="Clifton S."/>
            <person name="Fulton L."/>
            <person name="Fulton B."/>
            <person name="Courtney L."/>
            <person name="Fronick C."/>
            <person name="Harrison M."/>
            <person name="Strong C."/>
            <person name="Farmer C."/>
            <person name="Delahaunty K."/>
            <person name="Markovic C."/>
            <person name="Hall O."/>
            <person name="Minx P."/>
            <person name="Tomlinson C."/>
            <person name="Mitreva M."/>
            <person name="Hou S."/>
            <person name="Chen J."/>
            <person name="Wollam A."/>
            <person name="Pepin K.H."/>
            <person name="Johnson M."/>
            <person name="Bhonagiri V."/>
            <person name="Zhang X."/>
            <person name="Suruliraj S."/>
            <person name="Warren W."/>
            <person name="Chinwalla A."/>
            <person name="Mardis E.R."/>
            <person name="Wilson R.K."/>
        </authorList>
    </citation>
    <scope>NUCLEOTIDE SEQUENCE [LARGE SCALE GENOMIC DNA]</scope>
    <source>
        <strain evidence="3">TX4248</strain>
    </source>
</reference>
<feature type="region of interest" description="Disordered" evidence="1">
    <location>
        <begin position="56"/>
        <end position="80"/>
    </location>
</feature>
<dbReference type="Pfam" id="PF09954">
    <property type="entry name" value="DUF2188"/>
    <property type="match status" value="1"/>
</dbReference>
<dbReference type="HOGENOM" id="CLU_154646_0_0_9"/>
<evidence type="ECO:0008006" key="4">
    <source>
        <dbReference type="Google" id="ProtNLM"/>
    </source>
</evidence>
<organism evidence="2 3">
    <name type="scientific">Enterococcus faecalis TX4248</name>
    <dbReference type="NCBI Taxonomy" id="749495"/>
    <lineage>
        <taxon>Bacteria</taxon>
        <taxon>Bacillati</taxon>
        <taxon>Bacillota</taxon>
        <taxon>Bacilli</taxon>
        <taxon>Lactobacillales</taxon>
        <taxon>Enterococcaceae</taxon>
        <taxon>Enterococcus</taxon>
    </lineage>
</organism>
<name>A0A125W5T1_ENTFL</name>
<evidence type="ECO:0000256" key="1">
    <source>
        <dbReference type="SAM" id="MobiDB-lite"/>
    </source>
</evidence>
<dbReference type="Proteomes" id="UP000004846">
    <property type="component" value="Unassembled WGS sequence"/>
</dbReference>
<sequence length="150" mass="17023">MPWNMNDYPTSMKNLAPLIRKKAIDIGNALLADGYPDDRAIPIAISQAEKWYQEASAADKKAFEQEANPTKQDSHKQDKHAGKLLTAAVNVKYKDDQWLVISDSAEKASNTFTHKQEAVKRAQEIARNKQTKLKIYKQDGTLQETKEYTE</sequence>
<evidence type="ECO:0000313" key="3">
    <source>
        <dbReference type="Proteomes" id="UP000004846"/>
    </source>
</evidence>
<accession>A0A125W5T1</accession>
<dbReference type="EMBL" id="AEBR01000055">
    <property type="protein sequence ID" value="EFM82661.1"/>
    <property type="molecule type" value="Genomic_DNA"/>
</dbReference>
<dbReference type="RefSeq" id="WP_002357261.1">
    <property type="nucleotide sequence ID" value="NZ_GL454455.1"/>
</dbReference>
<gene>
    <name evidence="2" type="ORF">HMPREF9498_01741</name>
</gene>